<evidence type="ECO:0000256" key="4">
    <source>
        <dbReference type="ARBA" id="ARBA00022806"/>
    </source>
</evidence>
<dbReference type="GO" id="GO:0000723">
    <property type="term" value="P:telomere maintenance"/>
    <property type="evidence" value="ECO:0007669"/>
    <property type="project" value="InterPro"/>
</dbReference>
<keyword evidence="8" id="KW-0413">Isomerase</keyword>
<accession>A0A5N5QB50</accession>
<keyword evidence="5 9" id="KW-0067">ATP-binding</keyword>
<dbReference type="InterPro" id="IPR051055">
    <property type="entry name" value="PIF1_helicase"/>
</dbReference>
<dbReference type="AlphaFoldDB" id="A0A5N5QB50"/>
<evidence type="ECO:0000256" key="6">
    <source>
        <dbReference type="ARBA" id="ARBA00023125"/>
    </source>
</evidence>
<keyword evidence="3 9" id="KW-0378">Hydrolase</keyword>
<dbReference type="SUPFAM" id="SSF52540">
    <property type="entry name" value="P-loop containing nucleoside triphosphate hydrolases"/>
    <property type="match status" value="4"/>
</dbReference>
<feature type="domain" description="AAA+ ATPase" evidence="10">
    <location>
        <begin position="69"/>
        <end position="416"/>
    </location>
</feature>
<dbReference type="GO" id="GO:0016887">
    <property type="term" value="F:ATP hydrolysis activity"/>
    <property type="evidence" value="ECO:0007669"/>
    <property type="project" value="RHEA"/>
</dbReference>
<evidence type="ECO:0000259" key="10">
    <source>
        <dbReference type="SMART" id="SM00382"/>
    </source>
</evidence>
<dbReference type="EC" id="5.6.2.3" evidence="9"/>
<evidence type="ECO:0000256" key="1">
    <source>
        <dbReference type="ARBA" id="ARBA00022741"/>
    </source>
</evidence>
<evidence type="ECO:0000256" key="9">
    <source>
        <dbReference type="RuleBase" id="RU363044"/>
    </source>
</evidence>
<dbReference type="Pfam" id="PF05970">
    <property type="entry name" value="PIF1"/>
    <property type="match status" value="3"/>
</dbReference>
<reference evidence="11 12" key="1">
    <citation type="journal article" date="2019" name="Fungal Biol. Biotechnol.">
        <title>Draft genome sequence of fastidious pathogen Ceratobasidium theobromae, which causes vascular-streak dieback in Theobroma cacao.</title>
        <authorList>
            <person name="Ali S.S."/>
            <person name="Asman A."/>
            <person name="Shao J."/>
            <person name="Firmansyah A.P."/>
            <person name="Susilo A.W."/>
            <person name="Rosmana A."/>
            <person name="McMahon P."/>
            <person name="Junaid M."/>
            <person name="Guest D."/>
            <person name="Kheng T.Y."/>
            <person name="Meinhardt L.W."/>
            <person name="Bailey B.A."/>
        </authorList>
    </citation>
    <scope>NUCLEOTIDE SEQUENCE [LARGE SCALE GENOMIC DNA]</scope>
    <source>
        <strain evidence="11 12">CT2</strain>
    </source>
</reference>
<dbReference type="Proteomes" id="UP000383932">
    <property type="component" value="Unassembled WGS sequence"/>
</dbReference>
<dbReference type="CDD" id="cd18809">
    <property type="entry name" value="SF1_C_RecD"/>
    <property type="match status" value="2"/>
</dbReference>
<comment type="catalytic activity">
    <reaction evidence="9">
        <text>ATP + H2O = ADP + phosphate + H(+)</text>
        <dbReference type="Rhea" id="RHEA:13065"/>
        <dbReference type="ChEBI" id="CHEBI:15377"/>
        <dbReference type="ChEBI" id="CHEBI:15378"/>
        <dbReference type="ChEBI" id="CHEBI:30616"/>
        <dbReference type="ChEBI" id="CHEBI:43474"/>
        <dbReference type="ChEBI" id="CHEBI:456216"/>
        <dbReference type="EC" id="5.6.2.3"/>
    </reaction>
</comment>
<evidence type="ECO:0000313" key="11">
    <source>
        <dbReference type="EMBL" id="KAB5588631.1"/>
    </source>
</evidence>
<keyword evidence="2 9" id="KW-0227">DNA damage</keyword>
<name>A0A5N5QB50_9AGAM</name>
<comment type="similarity">
    <text evidence="9">Belongs to the helicase family.</text>
</comment>
<dbReference type="InterPro" id="IPR049163">
    <property type="entry name" value="Pif1-like_2B_dom"/>
</dbReference>
<sequence>MLLSRRHPLLNICKAGHCARAVSSIRLAPSPNRLVPKADYSTLKSNFVPNPDPPSLSHEQRTVLDLALQGKSLFFTGSAAARVRTQGSGKSFLLKYVIQELRAKYGENAVAVTASTGLAALNIGGQTLHSFAGNQHESVILSKALCRIQDAYNTEYEYDLDSERYRRYLERCRKFVEKWAKTQVLIIDEISMVDARWFDILSRVAQAVRDSTAPFGGIQLIVSGDFFQLPPVPDQAGNPVRFAFQAKEWTRAVTRMIRLNKVFRQQQPELIQMLEEMRIGSLSPDSESLLHRLKKPLKYHDDLSPVELYPRRILADSANMQRMDRLPDKPMTYRARDRFRWDIDKRPITPENGRILLDRNRMAAESVEFKVGAQVMFVKNFPPMNLVNGSIGKIIDFMTPEEAFRDGHHIFLDAIPGLDPKLHKAFYDLWEFYTARENPEVAEQKFREAISVMSEHRIKDPGFPWPIIVTGGLKWPLVRFENGPELLITPAYFTYEDAFGHIEACRLQVPLILAWALTIHKAQGQTLSQVKVDLAGTFAPGQAYVAISRCTSLEGLQVINFSPNDVFAHPHSVSHEVVIAGHTNPFPSPSMLLSRLYPLFSVRQLSWRTSQYTRTVSNFRLPRVPILLQETKGRQSVSPPEFCFAPRPDDHSLSDEQRLVLNMALGGKSLFFTGSAGTGKSFLLKYMIERLRYRYGHEAVAVTASTGLASINIGGETLHSFAGVGLGNQHLSFLLAKAANTKNRERWRRTEVLIIDEVSMVEARWFDALSEIGKMLRGNRRPFGGIQVIVSGDFFQLPPVPDQSYVDAGIPTRFAFQAGEWDRTVPNKIRLTKVFRQHQPELIQMLEDMRLGNLSSASKELLYSLARTVEYSDGINPVELYPLRLLADAANLRCMDDLTGDPIVYRSTDAFGWDVRKKPITPERGRILLDRMVMNSVEFKVGAQVMFIKNFPAMGLVNGTLGKVIDFLTPAEARKSRFFIDTIPSSDPTFDPSIFDPLRFYTSGDIIKFAKENLTEASMREQCRLMDPNFPWPIIVTEGRKWPLVRFENGVKLLVTPAYFAHENVLGRTEACRVQVPLILAWALTVHKAQGQTLSRVKVDLAGTFAPGQAYVGISRCTSLEGLEVQSFTPGVVFAHPQVIEWYKSVGTPSGNAKTPRDLKTIVNI</sequence>
<comment type="cofactor">
    <cofactor evidence="9">
        <name>Mg(2+)</name>
        <dbReference type="ChEBI" id="CHEBI:18420"/>
    </cofactor>
</comment>
<dbReference type="PANTHER" id="PTHR47642:SF5">
    <property type="entry name" value="ATP-DEPENDENT DNA HELICASE"/>
    <property type="match status" value="1"/>
</dbReference>
<dbReference type="OrthoDB" id="432234at2759"/>
<dbReference type="InterPro" id="IPR027417">
    <property type="entry name" value="P-loop_NTPase"/>
</dbReference>
<keyword evidence="9" id="KW-0233">DNA recombination</keyword>
<keyword evidence="1 9" id="KW-0547">Nucleotide-binding</keyword>
<organism evidence="11 12">
    <name type="scientific">Ceratobasidium theobromae</name>
    <dbReference type="NCBI Taxonomy" id="1582974"/>
    <lineage>
        <taxon>Eukaryota</taxon>
        <taxon>Fungi</taxon>
        <taxon>Dikarya</taxon>
        <taxon>Basidiomycota</taxon>
        <taxon>Agaricomycotina</taxon>
        <taxon>Agaricomycetes</taxon>
        <taxon>Cantharellales</taxon>
        <taxon>Ceratobasidiaceae</taxon>
        <taxon>Ceratobasidium</taxon>
    </lineage>
</organism>
<evidence type="ECO:0000313" key="12">
    <source>
        <dbReference type="Proteomes" id="UP000383932"/>
    </source>
</evidence>
<evidence type="ECO:0000256" key="2">
    <source>
        <dbReference type="ARBA" id="ARBA00022763"/>
    </source>
</evidence>
<keyword evidence="4 9" id="KW-0347">Helicase</keyword>
<dbReference type="GO" id="GO:0006281">
    <property type="term" value="P:DNA repair"/>
    <property type="evidence" value="ECO:0007669"/>
    <property type="project" value="UniProtKB-KW"/>
</dbReference>
<dbReference type="GO" id="GO:0043139">
    <property type="term" value="F:5'-3' DNA helicase activity"/>
    <property type="evidence" value="ECO:0007669"/>
    <property type="project" value="UniProtKB-EC"/>
</dbReference>
<feature type="domain" description="AAA+ ATPase" evidence="10">
    <location>
        <begin position="666"/>
        <end position="820"/>
    </location>
</feature>
<dbReference type="Pfam" id="PF21530">
    <property type="entry name" value="Pif1_2B_dom"/>
    <property type="match status" value="1"/>
</dbReference>
<dbReference type="InterPro" id="IPR003593">
    <property type="entry name" value="AAA+_ATPase"/>
</dbReference>
<keyword evidence="12" id="KW-1185">Reference proteome</keyword>
<proteinExistence type="inferred from homology"/>
<dbReference type="CDD" id="cd18037">
    <property type="entry name" value="DEXSc_Pif1_like"/>
    <property type="match status" value="2"/>
</dbReference>
<gene>
    <name evidence="11" type="ORF">CTheo_7925</name>
</gene>
<keyword evidence="7 9" id="KW-0234">DNA repair</keyword>
<evidence type="ECO:0000256" key="8">
    <source>
        <dbReference type="ARBA" id="ARBA00023235"/>
    </source>
</evidence>
<dbReference type="Gene3D" id="3.40.50.300">
    <property type="entry name" value="P-loop containing nucleotide triphosphate hydrolases"/>
    <property type="match status" value="2"/>
</dbReference>
<dbReference type="GO" id="GO:0006310">
    <property type="term" value="P:DNA recombination"/>
    <property type="evidence" value="ECO:0007669"/>
    <property type="project" value="UniProtKB-KW"/>
</dbReference>
<evidence type="ECO:0000256" key="5">
    <source>
        <dbReference type="ARBA" id="ARBA00022840"/>
    </source>
</evidence>
<keyword evidence="6" id="KW-0238">DNA-binding</keyword>
<dbReference type="EMBL" id="SSOP01000404">
    <property type="protein sequence ID" value="KAB5588631.1"/>
    <property type="molecule type" value="Genomic_DNA"/>
</dbReference>
<protein>
    <recommendedName>
        <fullName evidence="9">ATP-dependent DNA helicase</fullName>
        <ecNumber evidence="9">5.6.2.3</ecNumber>
    </recommendedName>
</protein>
<evidence type="ECO:0000256" key="7">
    <source>
        <dbReference type="ARBA" id="ARBA00023204"/>
    </source>
</evidence>
<comment type="caution">
    <text evidence="11">The sequence shown here is derived from an EMBL/GenBank/DDBJ whole genome shotgun (WGS) entry which is preliminary data.</text>
</comment>
<dbReference type="PANTHER" id="PTHR47642">
    <property type="entry name" value="ATP-DEPENDENT DNA HELICASE"/>
    <property type="match status" value="1"/>
</dbReference>
<dbReference type="GO" id="GO:0005524">
    <property type="term" value="F:ATP binding"/>
    <property type="evidence" value="ECO:0007669"/>
    <property type="project" value="UniProtKB-KW"/>
</dbReference>
<dbReference type="SMART" id="SM00382">
    <property type="entry name" value="AAA"/>
    <property type="match status" value="2"/>
</dbReference>
<evidence type="ECO:0000256" key="3">
    <source>
        <dbReference type="ARBA" id="ARBA00022801"/>
    </source>
</evidence>
<dbReference type="InterPro" id="IPR010285">
    <property type="entry name" value="DNA_helicase_pif1-like_DEAD"/>
</dbReference>